<comment type="catalytic activity">
    <reaction evidence="12">
        <text>L-isoleucine + 2-oxoglutarate = (S)-3-methyl-2-oxopentanoate + L-glutamate</text>
        <dbReference type="Rhea" id="RHEA:24801"/>
        <dbReference type="ChEBI" id="CHEBI:16810"/>
        <dbReference type="ChEBI" id="CHEBI:29985"/>
        <dbReference type="ChEBI" id="CHEBI:35146"/>
        <dbReference type="ChEBI" id="CHEBI:58045"/>
        <dbReference type="EC" id="2.6.1.42"/>
    </reaction>
</comment>
<dbReference type="InterPro" id="IPR043132">
    <property type="entry name" value="BCAT-like_C"/>
</dbReference>
<sequence length="316" mass="33697">MKEKGVVEQTVVSLNGRIEQPGAASVAISSPAVAFGLSVFETLRGYRQTAAGSEGIALFRVGDHLKRLARSAEMMRFPPLPPESQMSRWLVEAAQALGGNEDCHLRITALLSGEHGRLLDDSPVAIAIVAARRPEPDLGSRVRRCHLSPWVRISRQVMPPLIKCAPNYHNSRLALLTARESGFDGAVMLNAAGNVAEGPVANLFLIREGRLVTPDLESDILDGITRDSLLSIAARDLNLACEERPVDVATLCTADEAFFSSTGAGIEPISSLDGKPLSAGAPGPVTRLLADRYGDVCRGAVQDWGCWLTSVNSPGV</sequence>
<evidence type="ECO:0000256" key="4">
    <source>
        <dbReference type="ARBA" id="ARBA00004931"/>
    </source>
</evidence>
<keyword evidence="9" id="KW-0663">Pyridoxal phosphate</keyword>
<dbReference type="InterPro" id="IPR036038">
    <property type="entry name" value="Aminotransferase-like"/>
</dbReference>
<dbReference type="SUPFAM" id="SSF56752">
    <property type="entry name" value="D-aminoacid aminotransferase-like PLP-dependent enzymes"/>
    <property type="match status" value="1"/>
</dbReference>
<protein>
    <recommendedName>
        <fullName evidence="8">Probable branched-chain-amino-acid aminotransferase</fullName>
        <ecNumber evidence="7">2.6.1.42</ecNumber>
    </recommendedName>
</protein>
<dbReference type="EMBL" id="JACHXA010000001">
    <property type="protein sequence ID" value="MBB3063854.1"/>
    <property type="molecule type" value="Genomic_DNA"/>
</dbReference>
<dbReference type="AlphaFoldDB" id="A0A839SPS7"/>
<comment type="similarity">
    <text evidence="6">Belongs to the class-IV pyridoxal-phosphate-dependent aminotransferase family.</text>
</comment>
<gene>
    <name evidence="14" type="ORF">FHR98_000119</name>
</gene>
<dbReference type="Gene3D" id="3.20.10.10">
    <property type="entry name" value="D-amino Acid Aminotransferase, subunit A, domain 2"/>
    <property type="match status" value="1"/>
</dbReference>
<evidence type="ECO:0000256" key="8">
    <source>
        <dbReference type="ARBA" id="ARBA00014472"/>
    </source>
</evidence>
<comment type="pathway">
    <text evidence="3">Amino-acid biosynthesis; L-isoleucine biosynthesis; L-isoleucine from 2-oxobutanoate: step 4/4.</text>
</comment>
<evidence type="ECO:0000256" key="7">
    <source>
        <dbReference type="ARBA" id="ARBA00013053"/>
    </source>
</evidence>
<evidence type="ECO:0000256" key="5">
    <source>
        <dbReference type="ARBA" id="ARBA00005072"/>
    </source>
</evidence>
<dbReference type="GO" id="GO:0004084">
    <property type="term" value="F:branched-chain-amino-acid transaminase activity"/>
    <property type="evidence" value="ECO:0007669"/>
    <property type="project" value="UniProtKB-EC"/>
</dbReference>
<evidence type="ECO:0000256" key="11">
    <source>
        <dbReference type="ARBA" id="ARBA00048212"/>
    </source>
</evidence>
<accession>A0A839SPS7</accession>
<organism evidence="14 15">
    <name type="scientific">Limibacillus halophilus</name>
    <dbReference type="NCBI Taxonomy" id="1579333"/>
    <lineage>
        <taxon>Bacteria</taxon>
        <taxon>Pseudomonadati</taxon>
        <taxon>Pseudomonadota</taxon>
        <taxon>Alphaproteobacteria</taxon>
        <taxon>Rhodospirillales</taxon>
        <taxon>Rhodovibrionaceae</taxon>
        <taxon>Limibacillus</taxon>
    </lineage>
</organism>
<evidence type="ECO:0000256" key="12">
    <source>
        <dbReference type="ARBA" id="ARBA00048798"/>
    </source>
</evidence>
<dbReference type="EC" id="2.6.1.42" evidence="7"/>
<comment type="catalytic activity">
    <reaction evidence="11">
        <text>L-valine + 2-oxoglutarate = 3-methyl-2-oxobutanoate + L-glutamate</text>
        <dbReference type="Rhea" id="RHEA:24813"/>
        <dbReference type="ChEBI" id="CHEBI:11851"/>
        <dbReference type="ChEBI" id="CHEBI:16810"/>
        <dbReference type="ChEBI" id="CHEBI:29985"/>
        <dbReference type="ChEBI" id="CHEBI:57762"/>
        <dbReference type="EC" id="2.6.1.42"/>
    </reaction>
</comment>
<evidence type="ECO:0000313" key="15">
    <source>
        <dbReference type="Proteomes" id="UP000581135"/>
    </source>
</evidence>
<comment type="caution">
    <text evidence="14">The sequence shown here is derived from an EMBL/GenBank/DDBJ whole genome shotgun (WGS) entry which is preliminary data.</text>
</comment>
<proteinExistence type="inferred from homology"/>
<name>A0A839SPS7_9PROT</name>
<dbReference type="Pfam" id="PF01063">
    <property type="entry name" value="Aminotran_4"/>
    <property type="match status" value="1"/>
</dbReference>
<dbReference type="PANTHER" id="PTHR42743">
    <property type="entry name" value="AMINO-ACID AMINOTRANSFERASE"/>
    <property type="match status" value="1"/>
</dbReference>
<evidence type="ECO:0000256" key="10">
    <source>
        <dbReference type="ARBA" id="ARBA00023304"/>
    </source>
</evidence>
<dbReference type="GO" id="GO:0008652">
    <property type="term" value="P:amino acid biosynthetic process"/>
    <property type="evidence" value="ECO:0007669"/>
    <property type="project" value="UniProtKB-ARBA"/>
</dbReference>
<evidence type="ECO:0000256" key="1">
    <source>
        <dbReference type="ARBA" id="ARBA00001933"/>
    </source>
</evidence>
<comment type="cofactor">
    <cofactor evidence="1">
        <name>pyridoxal 5'-phosphate</name>
        <dbReference type="ChEBI" id="CHEBI:597326"/>
    </cofactor>
</comment>
<comment type="function">
    <text evidence="2">Acts on leucine, isoleucine and valine.</text>
</comment>
<keyword evidence="15" id="KW-1185">Reference proteome</keyword>
<dbReference type="RefSeq" id="WP_183414669.1">
    <property type="nucleotide sequence ID" value="NZ_JACHXA010000001.1"/>
</dbReference>
<evidence type="ECO:0000256" key="9">
    <source>
        <dbReference type="ARBA" id="ARBA00022898"/>
    </source>
</evidence>
<keyword evidence="14" id="KW-0032">Aminotransferase</keyword>
<dbReference type="GO" id="GO:0009082">
    <property type="term" value="P:branched-chain amino acid biosynthetic process"/>
    <property type="evidence" value="ECO:0007669"/>
    <property type="project" value="UniProtKB-KW"/>
</dbReference>
<dbReference type="Proteomes" id="UP000581135">
    <property type="component" value="Unassembled WGS sequence"/>
</dbReference>
<dbReference type="InterPro" id="IPR043131">
    <property type="entry name" value="BCAT-like_N"/>
</dbReference>
<dbReference type="InterPro" id="IPR050571">
    <property type="entry name" value="Class-IV_PLP-Dep_Aminotrnsfr"/>
</dbReference>
<evidence type="ECO:0000256" key="13">
    <source>
        <dbReference type="ARBA" id="ARBA00049229"/>
    </source>
</evidence>
<comment type="pathway">
    <text evidence="4">Amino-acid biosynthesis; L-valine biosynthesis; L-valine from pyruvate: step 4/4.</text>
</comment>
<dbReference type="Gene3D" id="3.30.470.10">
    <property type="match status" value="1"/>
</dbReference>
<evidence type="ECO:0000313" key="14">
    <source>
        <dbReference type="EMBL" id="MBB3063854.1"/>
    </source>
</evidence>
<keyword evidence="10" id="KW-0100">Branched-chain amino acid biosynthesis</keyword>
<comment type="pathway">
    <text evidence="5">Amino-acid biosynthesis; L-leucine biosynthesis; L-leucine from 3-methyl-2-oxobutanoate: step 4/4.</text>
</comment>
<evidence type="ECO:0000256" key="2">
    <source>
        <dbReference type="ARBA" id="ARBA00003109"/>
    </source>
</evidence>
<dbReference type="PANTHER" id="PTHR42743:SF4">
    <property type="entry name" value="BRANCHED-CHAIN-AMINO-ACID AMINOTRANSFERASE-RELATED"/>
    <property type="match status" value="1"/>
</dbReference>
<keyword evidence="10" id="KW-0028">Amino-acid biosynthesis</keyword>
<reference evidence="14 15" key="1">
    <citation type="submission" date="2020-08" db="EMBL/GenBank/DDBJ databases">
        <title>Genomic Encyclopedia of Type Strains, Phase III (KMG-III): the genomes of soil and plant-associated and newly described type strains.</title>
        <authorList>
            <person name="Whitman W."/>
        </authorList>
    </citation>
    <scope>NUCLEOTIDE SEQUENCE [LARGE SCALE GENOMIC DNA]</scope>
    <source>
        <strain evidence="14 15">CECT 8803</strain>
    </source>
</reference>
<dbReference type="InterPro" id="IPR001544">
    <property type="entry name" value="Aminotrans_IV"/>
</dbReference>
<dbReference type="CDD" id="cd00449">
    <property type="entry name" value="PLPDE_IV"/>
    <property type="match status" value="1"/>
</dbReference>
<comment type="catalytic activity">
    <reaction evidence="13">
        <text>L-leucine + 2-oxoglutarate = 4-methyl-2-oxopentanoate + L-glutamate</text>
        <dbReference type="Rhea" id="RHEA:18321"/>
        <dbReference type="ChEBI" id="CHEBI:16810"/>
        <dbReference type="ChEBI" id="CHEBI:17865"/>
        <dbReference type="ChEBI" id="CHEBI:29985"/>
        <dbReference type="ChEBI" id="CHEBI:57427"/>
        <dbReference type="EC" id="2.6.1.42"/>
    </reaction>
</comment>
<evidence type="ECO:0000256" key="3">
    <source>
        <dbReference type="ARBA" id="ARBA00004824"/>
    </source>
</evidence>
<dbReference type="FunFam" id="3.20.10.10:FF:000002">
    <property type="entry name" value="D-alanine aminotransferase"/>
    <property type="match status" value="1"/>
</dbReference>
<keyword evidence="14" id="KW-0808">Transferase</keyword>
<evidence type="ECO:0000256" key="6">
    <source>
        <dbReference type="ARBA" id="ARBA00009320"/>
    </source>
</evidence>